<gene>
    <name evidence="12" type="ORF">CHLNCDRAFT_138835</name>
</gene>
<keyword evidence="7" id="KW-0030">Aminoacyl-tRNA synthetase</keyword>
<dbReference type="AlphaFoldDB" id="E1ZP53"/>
<dbReference type="STRING" id="554065.E1ZP53"/>
<keyword evidence="4" id="KW-0547">Nucleotide-binding</keyword>
<feature type="region of interest" description="Disordered" evidence="10">
    <location>
        <begin position="20"/>
        <end position="51"/>
    </location>
</feature>
<sequence>MTSAPGEAWVLPEKYEDGLVDEKGEPLSKSEFKRRQKLAQKEKEMAEKKAKQAAEAVARAAAKAAKGEAAVALEDDSNEETDPTKYYENRVRAVTAAKARGDNPYPHKFHVSIQLPAYVAQYGSLEPGQQVPEEGVSLAGRVVRKAASGAKLIFFDLRSEGAKIQVMCDARNFGGALEDFQRLMNSVKRGDIVGVGGFPGKSKRGELSVFPRSLQVLAPCLHMPPGGHFGLKDQETRYRQRYLDLIVNPEVQDIFRTRSRIIGGVRRFLDERGFLEFRNEGIDLTHNPEFTTCEFYQAYADYNDLIAMTEELISGLVLAIKGTYKIQYHPDGPEGKAIDIDFTPPFRRISMCAGLEEALDVKLPADMDSEEARLVLVELCKKHGVECSPPHTTARLLDKLAKAQGDDQAMFVDENFCTALEYGLPPTGGWGLGIDRFTMMLTDKNNIKEVLLFPAMKPDASDKPAAAAAAAAAAADGVAGLSIAQGAPGAGADASMVLAQAQATPSRTGSGAGWPGTPTPADAPPAAAASPAGCSSPRRARGGAAGATEAALERFRRVVVLEAAATRAAAHADRQALVHGQPLEGVVRSVSPQPLAPGGTREGTEARLRLWRGSRAGQAPSGEP</sequence>
<evidence type="ECO:0000256" key="3">
    <source>
        <dbReference type="ARBA" id="ARBA00022598"/>
    </source>
</evidence>
<dbReference type="OMA" id="RRISMCA"/>
<dbReference type="Proteomes" id="UP000008141">
    <property type="component" value="Unassembled WGS sequence"/>
</dbReference>
<dbReference type="OrthoDB" id="21243at2759"/>
<evidence type="ECO:0000259" key="11">
    <source>
        <dbReference type="PROSITE" id="PS50862"/>
    </source>
</evidence>
<feature type="region of interest" description="Disordered" evidence="10">
    <location>
        <begin position="501"/>
        <end position="542"/>
    </location>
</feature>
<dbReference type="GO" id="GO:0005829">
    <property type="term" value="C:cytosol"/>
    <property type="evidence" value="ECO:0007669"/>
    <property type="project" value="TreeGrafter"/>
</dbReference>
<dbReference type="SUPFAM" id="SSF50249">
    <property type="entry name" value="Nucleic acid-binding proteins"/>
    <property type="match status" value="1"/>
</dbReference>
<dbReference type="InterPro" id="IPR004364">
    <property type="entry name" value="Aa-tRNA-synt_II"/>
</dbReference>
<dbReference type="Pfam" id="PF00152">
    <property type="entry name" value="tRNA-synt_2"/>
    <property type="match status" value="3"/>
</dbReference>
<feature type="compositionally biased region" description="Low complexity" evidence="10">
    <location>
        <begin position="524"/>
        <end position="537"/>
    </location>
</feature>
<dbReference type="GO" id="GO:0005524">
    <property type="term" value="F:ATP binding"/>
    <property type="evidence" value="ECO:0007669"/>
    <property type="project" value="UniProtKB-KW"/>
</dbReference>
<protein>
    <recommendedName>
        <fullName evidence="2">lysine--tRNA ligase</fullName>
        <ecNumber evidence="2">6.1.1.6</ecNumber>
    </recommendedName>
    <alternativeName>
        <fullName evidence="8">Lysyl-tRNA synthetase</fullName>
    </alternativeName>
</protein>
<dbReference type="PANTHER" id="PTHR42918">
    <property type="entry name" value="LYSYL-TRNA SYNTHETASE"/>
    <property type="match status" value="1"/>
</dbReference>
<evidence type="ECO:0000256" key="8">
    <source>
        <dbReference type="ARBA" id="ARBA00030563"/>
    </source>
</evidence>
<dbReference type="Pfam" id="PF01336">
    <property type="entry name" value="tRNA_anti-codon"/>
    <property type="match status" value="1"/>
</dbReference>
<dbReference type="RefSeq" id="XP_005844581.1">
    <property type="nucleotide sequence ID" value="XM_005844519.1"/>
</dbReference>
<dbReference type="InterPro" id="IPR012340">
    <property type="entry name" value="NA-bd_OB-fold"/>
</dbReference>
<evidence type="ECO:0000256" key="1">
    <source>
        <dbReference type="ARBA" id="ARBA00008226"/>
    </source>
</evidence>
<dbReference type="Gene3D" id="3.30.930.10">
    <property type="entry name" value="Bira Bifunctional Protein, Domain 2"/>
    <property type="match status" value="3"/>
</dbReference>
<dbReference type="InParanoid" id="E1ZP53"/>
<keyword evidence="6" id="KW-0648">Protein biosynthesis</keyword>
<name>E1ZP53_CHLVA</name>
<dbReference type="GeneID" id="17351921"/>
<evidence type="ECO:0000256" key="9">
    <source>
        <dbReference type="ARBA" id="ARBA00048573"/>
    </source>
</evidence>
<dbReference type="EMBL" id="GL433856">
    <property type="protein sequence ID" value="EFN52479.1"/>
    <property type="molecule type" value="Genomic_DNA"/>
</dbReference>
<comment type="catalytic activity">
    <reaction evidence="9">
        <text>tRNA(Lys) + L-lysine + ATP = L-lysyl-tRNA(Lys) + AMP + diphosphate</text>
        <dbReference type="Rhea" id="RHEA:20792"/>
        <dbReference type="Rhea" id="RHEA-COMP:9696"/>
        <dbReference type="Rhea" id="RHEA-COMP:9697"/>
        <dbReference type="ChEBI" id="CHEBI:30616"/>
        <dbReference type="ChEBI" id="CHEBI:32551"/>
        <dbReference type="ChEBI" id="CHEBI:33019"/>
        <dbReference type="ChEBI" id="CHEBI:78442"/>
        <dbReference type="ChEBI" id="CHEBI:78529"/>
        <dbReference type="ChEBI" id="CHEBI:456215"/>
        <dbReference type="EC" id="6.1.1.6"/>
    </reaction>
</comment>
<keyword evidence="5" id="KW-0067">ATP-binding</keyword>
<evidence type="ECO:0000256" key="7">
    <source>
        <dbReference type="ARBA" id="ARBA00023146"/>
    </source>
</evidence>
<evidence type="ECO:0000256" key="6">
    <source>
        <dbReference type="ARBA" id="ARBA00022917"/>
    </source>
</evidence>
<feature type="domain" description="Aminoacyl-transfer RNA synthetases class-II family profile" evidence="11">
    <location>
        <begin position="277"/>
        <end position="458"/>
    </location>
</feature>
<dbReference type="Gene3D" id="2.40.50.140">
    <property type="entry name" value="Nucleic acid-binding proteins"/>
    <property type="match status" value="1"/>
</dbReference>
<evidence type="ECO:0000256" key="4">
    <source>
        <dbReference type="ARBA" id="ARBA00022741"/>
    </source>
</evidence>
<dbReference type="InterPro" id="IPR006195">
    <property type="entry name" value="aa-tRNA-synth_II"/>
</dbReference>
<dbReference type="FunFam" id="2.40.50.140:FF:000050">
    <property type="entry name" value="Lysine--tRNA ligase"/>
    <property type="match status" value="1"/>
</dbReference>
<dbReference type="InterPro" id="IPR004365">
    <property type="entry name" value="NA-bd_OB_tRNA"/>
</dbReference>
<evidence type="ECO:0000256" key="2">
    <source>
        <dbReference type="ARBA" id="ARBA00013166"/>
    </source>
</evidence>
<dbReference type="CDD" id="cd04322">
    <property type="entry name" value="LysRS_N"/>
    <property type="match status" value="1"/>
</dbReference>
<dbReference type="InterPro" id="IPR045864">
    <property type="entry name" value="aa-tRNA-synth_II/BPL/LPL"/>
</dbReference>
<reference evidence="12 13" key="1">
    <citation type="journal article" date="2010" name="Plant Cell">
        <title>The Chlorella variabilis NC64A genome reveals adaptation to photosymbiosis, coevolution with viruses, and cryptic sex.</title>
        <authorList>
            <person name="Blanc G."/>
            <person name="Duncan G."/>
            <person name="Agarkova I."/>
            <person name="Borodovsky M."/>
            <person name="Gurnon J."/>
            <person name="Kuo A."/>
            <person name="Lindquist E."/>
            <person name="Lucas S."/>
            <person name="Pangilinan J."/>
            <person name="Polle J."/>
            <person name="Salamov A."/>
            <person name="Terry A."/>
            <person name="Yamada T."/>
            <person name="Dunigan D.D."/>
            <person name="Grigoriev I.V."/>
            <person name="Claverie J.M."/>
            <person name="Van Etten J.L."/>
        </authorList>
    </citation>
    <scope>NUCLEOTIDE SEQUENCE [LARGE SCALE GENOMIC DNA]</scope>
    <source>
        <strain evidence="12 13">NC64A</strain>
    </source>
</reference>
<dbReference type="SUPFAM" id="SSF55681">
    <property type="entry name" value="Class II aaRS and biotin synthetases"/>
    <property type="match status" value="1"/>
</dbReference>
<dbReference type="GO" id="GO:0006430">
    <property type="term" value="P:lysyl-tRNA aminoacylation"/>
    <property type="evidence" value="ECO:0007669"/>
    <property type="project" value="TreeGrafter"/>
</dbReference>
<dbReference type="KEGG" id="cvr:CHLNCDRAFT_138835"/>
<dbReference type="PROSITE" id="PS50862">
    <property type="entry name" value="AA_TRNA_LIGASE_II"/>
    <property type="match status" value="1"/>
</dbReference>
<comment type="similarity">
    <text evidence="1">Belongs to the class-II aminoacyl-tRNA synthetase family.</text>
</comment>
<evidence type="ECO:0000256" key="10">
    <source>
        <dbReference type="SAM" id="MobiDB-lite"/>
    </source>
</evidence>
<evidence type="ECO:0000313" key="13">
    <source>
        <dbReference type="Proteomes" id="UP000008141"/>
    </source>
</evidence>
<dbReference type="InterPro" id="IPR044136">
    <property type="entry name" value="Lys-tRNA-ligase_II_N"/>
</dbReference>
<proteinExistence type="inferred from homology"/>
<accession>E1ZP53</accession>
<dbReference type="GO" id="GO:0000049">
    <property type="term" value="F:tRNA binding"/>
    <property type="evidence" value="ECO:0007669"/>
    <property type="project" value="TreeGrafter"/>
</dbReference>
<evidence type="ECO:0000256" key="5">
    <source>
        <dbReference type="ARBA" id="ARBA00022840"/>
    </source>
</evidence>
<dbReference type="FunCoup" id="E1ZP53">
    <property type="interactions" value="2004"/>
</dbReference>
<evidence type="ECO:0000313" key="12">
    <source>
        <dbReference type="EMBL" id="EFN52479.1"/>
    </source>
</evidence>
<dbReference type="eggNOG" id="KOG1885">
    <property type="taxonomic scope" value="Eukaryota"/>
</dbReference>
<organism evidence="13">
    <name type="scientific">Chlorella variabilis</name>
    <name type="common">Green alga</name>
    <dbReference type="NCBI Taxonomy" id="554065"/>
    <lineage>
        <taxon>Eukaryota</taxon>
        <taxon>Viridiplantae</taxon>
        <taxon>Chlorophyta</taxon>
        <taxon>core chlorophytes</taxon>
        <taxon>Trebouxiophyceae</taxon>
        <taxon>Chlorellales</taxon>
        <taxon>Chlorellaceae</taxon>
        <taxon>Chlorella clade</taxon>
        <taxon>Chlorella</taxon>
    </lineage>
</organism>
<keyword evidence="3" id="KW-0436">Ligase</keyword>
<dbReference type="PANTHER" id="PTHR42918:SF9">
    <property type="entry name" value="LYSINE--TRNA LIGASE"/>
    <property type="match status" value="1"/>
</dbReference>
<dbReference type="EC" id="6.1.1.6" evidence="2"/>
<dbReference type="GO" id="GO:0004824">
    <property type="term" value="F:lysine-tRNA ligase activity"/>
    <property type="evidence" value="ECO:0007669"/>
    <property type="project" value="UniProtKB-EC"/>
</dbReference>
<keyword evidence="13" id="KW-1185">Reference proteome</keyword>